<reference evidence="3 4" key="1">
    <citation type="submission" date="2024-02" db="EMBL/GenBank/DDBJ databases">
        <title>Draft genome sequence of Collimonas sp. strain H4R21, an effective mineral-weathering bacterial strain isolated from the beech rhizosphere.</title>
        <authorList>
            <person name="Morin E."/>
            <person name="Uroz S."/>
            <person name="Leveau J.H.J."/>
            <person name="Kumar R."/>
            <person name="Rey M.W."/>
            <person name="Pham J."/>
        </authorList>
    </citation>
    <scope>NUCLEOTIDE SEQUENCE [LARGE SCALE GENOMIC DNA]</scope>
    <source>
        <strain evidence="3 4">H4R21</strain>
    </source>
</reference>
<organism evidence="3 4">
    <name type="scientific">Collimonas rhizosphaerae</name>
    <dbReference type="NCBI Taxonomy" id="3126357"/>
    <lineage>
        <taxon>Bacteria</taxon>
        <taxon>Pseudomonadati</taxon>
        <taxon>Pseudomonadota</taxon>
        <taxon>Betaproteobacteria</taxon>
        <taxon>Burkholderiales</taxon>
        <taxon>Oxalobacteraceae</taxon>
        <taxon>Collimonas</taxon>
    </lineage>
</organism>
<accession>A0ABU9PQT5</accession>
<dbReference type="PANTHER" id="PTHR30566">
    <property type="entry name" value="YNAI-RELATED MECHANOSENSITIVE ION CHANNEL"/>
    <property type="match status" value="1"/>
</dbReference>
<keyword evidence="1" id="KW-1133">Transmembrane helix</keyword>
<dbReference type="PANTHER" id="PTHR30566:SF25">
    <property type="entry name" value="INNER MEMBRANE PROTEIN"/>
    <property type="match status" value="1"/>
</dbReference>
<evidence type="ECO:0000256" key="1">
    <source>
        <dbReference type="SAM" id="Phobius"/>
    </source>
</evidence>
<sequence>MNLSIFPELQYLETSLYVVGAALLAALLAGLLHRAGIMLLRRLAGNRPYIANASFIAYHASRVCLILFAVRLVLTGAPDETPWLVPLSCLTSVALIIALTWLAMRCIRALSATVVQLNPVSAADNLKARRILTQTRVLTRSAYFIAALLGLGFALLTLPGARQFGASLLASAGVAGLVAGIAARPVLGNFIAGMQIAFSQPIRIDDVLIVKGEWGRVEEITGTFVVVRIWDERRMIVPLQWFIENPFENWTHKSSTILGTVFLWLDFAVPVPAVRAEFERICKQSPLWDGRVCVLHVTDASERAMQLRLLVSAKDSGTAFDLRCAIREAMLAFIAQQYPGSLPRLRAALDAEPAKAAGSSIEQPAASS</sequence>
<proteinExistence type="predicted"/>
<dbReference type="InterPro" id="IPR010920">
    <property type="entry name" value="LSM_dom_sf"/>
</dbReference>
<keyword evidence="4" id="KW-1185">Reference proteome</keyword>
<feature type="transmembrane region" description="Helical" evidence="1">
    <location>
        <begin position="137"/>
        <end position="158"/>
    </location>
</feature>
<protein>
    <submittedName>
        <fullName evidence="3">Mechanosensitive ion channel domain-containing protein</fullName>
    </submittedName>
</protein>
<evidence type="ECO:0000259" key="2">
    <source>
        <dbReference type="Pfam" id="PF00924"/>
    </source>
</evidence>
<dbReference type="EMBL" id="JBANDC010000002">
    <property type="protein sequence ID" value="MEM4986361.1"/>
    <property type="molecule type" value="Genomic_DNA"/>
</dbReference>
<evidence type="ECO:0000313" key="4">
    <source>
        <dbReference type="Proteomes" id="UP001495910"/>
    </source>
</evidence>
<dbReference type="Proteomes" id="UP001495910">
    <property type="component" value="Unassembled WGS sequence"/>
</dbReference>
<evidence type="ECO:0000313" key="3">
    <source>
        <dbReference type="EMBL" id="MEM4986361.1"/>
    </source>
</evidence>
<feature type="transmembrane region" description="Helical" evidence="1">
    <location>
        <begin position="49"/>
        <end position="71"/>
    </location>
</feature>
<feature type="transmembrane region" description="Helical" evidence="1">
    <location>
        <begin position="164"/>
        <end position="187"/>
    </location>
</feature>
<dbReference type="SUPFAM" id="SSF50182">
    <property type="entry name" value="Sm-like ribonucleoproteins"/>
    <property type="match status" value="1"/>
</dbReference>
<keyword evidence="1" id="KW-0472">Membrane</keyword>
<feature type="domain" description="Mechanosensitive ion channel MscS" evidence="2">
    <location>
        <begin position="186"/>
        <end position="252"/>
    </location>
</feature>
<name>A0ABU9PQT5_9BURK</name>
<keyword evidence="1" id="KW-0812">Transmembrane</keyword>
<dbReference type="InterPro" id="IPR006685">
    <property type="entry name" value="MscS_channel_2nd"/>
</dbReference>
<dbReference type="Pfam" id="PF00924">
    <property type="entry name" value="MS_channel_2nd"/>
    <property type="match status" value="1"/>
</dbReference>
<gene>
    <name evidence="3" type="ORF">V8G57_03065</name>
</gene>
<feature type="transmembrane region" description="Helical" evidence="1">
    <location>
        <begin position="83"/>
        <end position="103"/>
    </location>
</feature>
<comment type="caution">
    <text evidence="3">The sequence shown here is derived from an EMBL/GenBank/DDBJ whole genome shotgun (WGS) entry which is preliminary data.</text>
</comment>
<dbReference type="RefSeq" id="WP_342828157.1">
    <property type="nucleotide sequence ID" value="NZ_JBANDC010000002.1"/>
</dbReference>
<feature type="transmembrane region" description="Helical" evidence="1">
    <location>
        <begin position="16"/>
        <end position="37"/>
    </location>
</feature>
<dbReference type="Gene3D" id="1.10.287.1260">
    <property type="match status" value="1"/>
</dbReference>